<dbReference type="OrthoDB" id="10043646at2759"/>
<organism evidence="1 2">
    <name type="scientific">Danionella cerebrum</name>
    <dbReference type="NCBI Taxonomy" id="2873325"/>
    <lineage>
        <taxon>Eukaryota</taxon>
        <taxon>Metazoa</taxon>
        <taxon>Chordata</taxon>
        <taxon>Craniata</taxon>
        <taxon>Vertebrata</taxon>
        <taxon>Euteleostomi</taxon>
        <taxon>Actinopterygii</taxon>
        <taxon>Neopterygii</taxon>
        <taxon>Teleostei</taxon>
        <taxon>Ostariophysi</taxon>
        <taxon>Cypriniformes</taxon>
        <taxon>Danionidae</taxon>
        <taxon>Danioninae</taxon>
        <taxon>Danionella</taxon>
    </lineage>
</organism>
<name>A0A553MXE7_9TELE</name>
<proteinExistence type="predicted"/>
<reference evidence="1 2" key="1">
    <citation type="journal article" date="2019" name="Sci. Data">
        <title>Hybrid genome assembly and annotation of Danionella translucida.</title>
        <authorList>
            <person name="Kadobianskyi M."/>
            <person name="Schulze L."/>
            <person name="Schuelke M."/>
            <person name="Judkewitz B."/>
        </authorList>
    </citation>
    <scope>NUCLEOTIDE SEQUENCE [LARGE SCALE GENOMIC DNA]</scope>
    <source>
        <strain evidence="1 2">Bolton</strain>
    </source>
</reference>
<sequence length="82" mass="9400">MGSLENDINQDFQDAIDVIQRHSQLQPFDSGSLSESKHYETLDRPPSFLRHSISYYQLAPHFEAPGLNYEWDETSVSVTILS</sequence>
<accession>A0A553MXE7</accession>
<dbReference type="STRING" id="623744.A0A553MXE7"/>
<dbReference type="AlphaFoldDB" id="A0A553MXE7"/>
<comment type="caution">
    <text evidence="1">The sequence shown here is derived from an EMBL/GenBank/DDBJ whole genome shotgun (WGS) entry which is preliminary data.</text>
</comment>
<evidence type="ECO:0000313" key="2">
    <source>
        <dbReference type="Proteomes" id="UP000316079"/>
    </source>
</evidence>
<gene>
    <name evidence="1" type="ORF">DNTS_017649</name>
</gene>
<keyword evidence="2" id="KW-1185">Reference proteome</keyword>
<dbReference type="Proteomes" id="UP000316079">
    <property type="component" value="Unassembled WGS sequence"/>
</dbReference>
<dbReference type="EMBL" id="SRMA01027220">
    <property type="protein sequence ID" value="TRY57849.1"/>
    <property type="molecule type" value="Genomic_DNA"/>
</dbReference>
<evidence type="ECO:0000313" key="1">
    <source>
        <dbReference type="EMBL" id="TRY57849.1"/>
    </source>
</evidence>
<protein>
    <submittedName>
        <fullName evidence="1">Uncharacterized protein</fullName>
    </submittedName>
</protein>